<evidence type="ECO:0000313" key="3">
    <source>
        <dbReference type="Proteomes" id="UP000601361"/>
    </source>
</evidence>
<reference evidence="3" key="1">
    <citation type="journal article" date="2019" name="Int. J. Syst. Evol. Microbiol.">
        <title>The Global Catalogue of Microorganisms (GCM) 10K type strain sequencing project: providing services to taxonomists for standard genome sequencing and annotation.</title>
        <authorList>
            <consortium name="The Broad Institute Genomics Platform"/>
            <consortium name="The Broad Institute Genome Sequencing Center for Infectious Disease"/>
            <person name="Wu L."/>
            <person name="Ma J."/>
        </authorList>
    </citation>
    <scope>NUCLEOTIDE SEQUENCE [LARGE SCALE GENOMIC DNA]</scope>
    <source>
        <strain evidence="3">CGMCC 1.12990</strain>
    </source>
</reference>
<dbReference type="Proteomes" id="UP000601361">
    <property type="component" value="Unassembled WGS sequence"/>
</dbReference>
<evidence type="ECO:0000256" key="1">
    <source>
        <dbReference type="SAM" id="Phobius"/>
    </source>
</evidence>
<comment type="caution">
    <text evidence="2">The sequence shown here is derived from an EMBL/GenBank/DDBJ whole genome shotgun (WGS) entry which is preliminary data.</text>
</comment>
<proteinExistence type="predicted"/>
<name>A0ABQ1X7Z5_9BACT</name>
<keyword evidence="1" id="KW-1133">Transmembrane helix</keyword>
<protein>
    <submittedName>
        <fullName evidence="2">Uncharacterized protein</fullName>
    </submittedName>
</protein>
<organism evidence="2 3">
    <name type="scientific">Hymenobacter glacieicola</name>
    <dbReference type="NCBI Taxonomy" id="1562124"/>
    <lineage>
        <taxon>Bacteria</taxon>
        <taxon>Pseudomonadati</taxon>
        <taxon>Bacteroidota</taxon>
        <taxon>Cytophagia</taxon>
        <taxon>Cytophagales</taxon>
        <taxon>Hymenobacteraceae</taxon>
        <taxon>Hymenobacter</taxon>
    </lineage>
</organism>
<keyword evidence="1" id="KW-0472">Membrane</keyword>
<dbReference type="RefSeq" id="WP_188559717.1">
    <property type="nucleotide sequence ID" value="NZ_BMGS01000016.1"/>
</dbReference>
<gene>
    <name evidence="2" type="ORF">GCM10011378_40870</name>
</gene>
<keyword evidence="1" id="KW-0812">Transmembrane</keyword>
<evidence type="ECO:0000313" key="2">
    <source>
        <dbReference type="EMBL" id="GGG60674.1"/>
    </source>
</evidence>
<dbReference type="EMBL" id="BMGS01000016">
    <property type="protein sequence ID" value="GGG60674.1"/>
    <property type="molecule type" value="Genomic_DNA"/>
</dbReference>
<feature type="transmembrane region" description="Helical" evidence="1">
    <location>
        <begin position="86"/>
        <end position="104"/>
    </location>
</feature>
<accession>A0ABQ1X7Z5</accession>
<sequence>MVCIDPAQARVIWKSLQQFEALKPEVRALRRTVDTLHAANHTLLLRSRADSAQASSYKQALGTQERLTVDADNRATIAQLKARKRGWLSAGLGALLVVVTGLAVSH</sequence>
<keyword evidence="3" id="KW-1185">Reference proteome</keyword>